<dbReference type="Proteomes" id="UP001153069">
    <property type="component" value="Unassembled WGS sequence"/>
</dbReference>
<reference evidence="1" key="1">
    <citation type="submission" date="2020-06" db="EMBL/GenBank/DDBJ databases">
        <authorList>
            <consortium name="Plant Systems Biology data submission"/>
        </authorList>
    </citation>
    <scope>NUCLEOTIDE SEQUENCE</scope>
    <source>
        <strain evidence="1">D6</strain>
    </source>
</reference>
<evidence type="ECO:0000313" key="2">
    <source>
        <dbReference type="Proteomes" id="UP001153069"/>
    </source>
</evidence>
<proteinExistence type="predicted"/>
<organism evidence="1 2">
    <name type="scientific">Seminavis robusta</name>
    <dbReference type="NCBI Taxonomy" id="568900"/>
    <lineage>
        <taxon>Eukaryota</taxon>
        <taxon>Sar</taxon>
        <taxon>Stramenopiles</taxon>
        <taxon>Ochrophyta</taxon>
        <taxon>Bacillariophyta</taxon>
        <taxon>Bacillariophyceae</taxon>
        <taxon>Bacillariophycidae</taxon>
        <taxon>Naviculales</taxon>
        <taxon>Naviculaceae</taxon>
        <taxon>Seminavis</taxon>
    </lineage>
</organism>
<dbReference type="AlphaFoldDB" id="A0A9N8E481"/>
<comment type="caution">
    <text evidence="1">The sequence shown here is derived from an EMBL/GenBank/DDBJ whole genome shotgun (WGS) entry which is preliminary data.</text>
</comment>
<accession>A0A9N8E481</accession>
<keyword evidence="2" id="KW-1185">Reference proteome</keyword>
<protein>
    <submittedName>
        <fullName evidence="1">Uncharacterized protein</fullName>
    </submittedName>
</protein>
<name>A0A9N8E481_9STRA</name>
<dbReference type="EMBL" id="CAICTM010000630">
    <property type="protein sequence ID" value="CAB9514098.1"/>
    <property type="molecule type" value="Genomic_DNA"/>
</dbReference>
<gene>
    <name evidence="1" type="ORF">SEMRO_631_G178600.1</name>
</gene>
<sequence>MTNPRKLGKKAIAATRAKASTAIIKHNKHDRRRNRATCFKNFSVNMTDAVKVLKKEGWIEGGVLEAFLCAEAATQSNKKDAKVTMEPTMDQNAEVLADDSQSVASDCAVASDSDNDAELSMLLEQSMTKLWINK</sequence>
<evidence type="ECO:0000313" key="1">
    <source>
        <dbReference type="EMBL" id="CAB9514098.1"/>
    </source>
</evidence>